<evidence type="ECO:0000313" key="1">
    <source>
        <dbReference type="EMBL" id="JAD73712.1"/>
    </source>
</evidence>
<sequence length="24" mass="2837">MHVLALLCVEYIDGRIVKTHFLYC</sequence>
<accession>A0A0A9CQD9</accession>
<name>A0A0A9CQD9_ARUDO</name>
<reference evidence="1" key="1">
    <citation type="submission" date="2014-09" db="EMBL/GenBank/DDBJ databases">
        <authorList>
            <person name="Magalhaes I.L.F."/>
            <person name="Oliveira U."/>
            <person name="Santos F.R."/>
            <person name="Vidigal T.H.D.A."/>
            <person name="Brescovit A.D."/>
            <person name="Santos A.J."/>
        </authorList>
    </citation>
    <scope>NUCLEOTIDE SEQUENCE</scope>
    <source>
        <tissue evidence="1">Shoot tissue taken approximately 20 cm above the soil surface</tissue>
    </source>
</reference>
<dbReference type="EMBL" id="GBRH01224183">
    <property type="protein sequence ID" value="JAD73712.1"/>
    <property type="molecule type" value="Transcribed_RNA"/>
</dbReference>
<proteinExistence type="predicted"/>
<protein>
    <submittedName>
        <fullName evidence="1">Uncharacterized protein</fullName>
    </submittedName>
</protein>
<organism evidence="1">
    <name type="scientific">Arundo donax</name>
    <name type="common">Giant reed</name>
    <name type="synonym">Donax arundinaceus</name>
    <dbReference type="NCBI Taxonomy" id="35708"/>
    <lineage>
        <taxon>Eukaryota</taxon>
        <taxon>Viridiplantae</taxon>
        <taxon>Streptophyta</taxon>
        <taxon>Embryophyta</taxon>
        <taxon>Tracheophyta</taxon>
        <taxon>Spermatophyta</taxon>
        <taxon>Magnoliopsida</taxon>
        <taxon>Liliopsida</taxon>
        <taxon>Poales</taxon>
        <taxon>Poaceae</taxon>
        <taxon>PACMAD clade</taxon>
        <taxon>Arundinoideae</taxon>
        <taxon>Arundineae</taxon>
        <taxon>Arundo</taxon>
    </lineage>
</organism>
<reference evidence="1" key="2">
    <citation type="journal article" date="2015" name="Data Brief">
        <title>Shoot transcriptome of the giant reed, Arundo donax.</title>
        <authorList>
            <person name="Barrero R.A."/>
            <person name="Guerrero F.D."/>
            <person name="Moolhuijzen P."/>
            <person name="Goolsby J.A."/>
            <person name="Tidwell J."/>
            <person name="Bellgard S.E."/>
            <person name="Bellgard M.I."/>
        </authorList>
    </citation>
    <scope>NUCLEOTIDE SEQUENCE</scope>
    <source>
        <tissue evidence="1">Shoot tissue taken approximately 20 cm above the soil surface</tissue>
    </source>
</reference>
<dbReference type="AlphaFoldDB" id="A0A0A9CQD9"/>